<sequence length="299" mass="31057">MIGQVPLDMQLFAQTALTGLLLGGVYGLVAMGLSLIFGVMRVINFAHGSIVLVGMYLVYSLYNAGVNPFVALLIAVPLGLLFGALLQTVLLGPVTGKDELRQLLLTLGLSLIIKSIAQVIFSPNSLSLSGFTAGSTLVDIGGGLYVKPAHIIGFAIAILVAAMLVLILRYTDLGRRMRAVVDDSQMAESAGVRSKRIYTISMAIGICIAIVAGGVLVTYQPVSPTTGDAFLVIAFVAVVLGGLSSVYGAFVGGVIAGVVQQLTSAFVGPALQDAGLFVIFILVLIFRPNGLFGRKGDVA</sequence>
<dbReference type="GO" id="GO:0022857">
    <property type="term" value="F:transmembrane transporter activity"/>
    <property type="evidence" value="ECO:0007669"/>
    <property type="project" value="InterPro"/>
</dbReference>
<evidence type="ECO:0000313" key="11">
    <source>
        <dbReference type="Proteomes" id="UP000230161"/>
    </source>
</evidence>
<feature type="transmembrane region" description="Helical" evidence="9">
    <location>
        <begin position="103"/>
        <end position="121"/>
    </location>
</feature>
<gene>
    <name evidence="10" type="ORF">CLV54_2443</name>
</gene>
<evidence type="ECO:0000313" key="10">
    <source>
        <dbReference type="EMBL" id="PJJ61498.1"/>
    </source>
</evidence>
<dbReference type="CDD" id="cd06582">
    <property type="entry name" value="TM_PBP1_LivH_like"/>
    <property type="match status" value="1"/>
</dbReference>
<feature type="transmembrane region" description="Helical" evidence="9">
    <location>
        <begin position="197"/>
        <end position="217"/>
    </location>
</feature>
<protein>
    <submittedName>
        <fullName evidence="10">Branched-chain amino acid transport system permease protein</fullName>
    </submittedName>
</protein>
<feature type="transmembrane region" description="Helical" evidence="9">
    <location>
        <begin position="266"/>
        <end position="286"/>
    </location>
</feature>
<keyword evidence="3" id="KW-1003">Cell membrane</keyword>
<keyword evidence="11" id="KW-1185">Reference proteome</keyword>
<evidence type="ECO:0000256" key="6">
    <source>
        <dbReference type="ARBA" id="ARBA00022989"/>
    </source>
</evidence>
<feature type="transmembrane region" description="Helical" evidence="9">
    <location>
        <begin position="12"/>
        <end position="35"/>
    </location>
</feature>
<accession>A0A2M9BU65</accession>
<reference evidence="10 11" key="1">
    <citation type="submission" date="2017-11" db="EMBL/GenBank/DDBJ databases">
        <title>Genomic Encyclopedia of Archaeal and Bacterial Type Strains, Phase II (KMG-II): From Individual Species to Whole Genera.</title>
        <authorList>
            <person name="Goeker M."/>
        </authorList>
    </citation>
    <scope>NUCLEOTIDE SEQUENCE [LARGE SCALE GENOMIC DNA]</scope>
    <source>
        <strain evidence="10 11">DSM 25625</strain>
    </source>
</reference>
<evidence type="ECO:0000256" key="7">
    <source>
        <dbReference type="ARBA" id="ARBA00023136"/>
    </source>
</evidence>
<keyword evidence="4 9" id="KW-0812">Transmembrane</keyword>
<dbReference type="PANTHER" id="PTHR11795:SF445">
    <property type="entry name" value="AMINO ACID ABC TRANSPORTER PERMEASE PROTEIN"/>
    <property type="match status" value="1"/>
</dbReference>
<keyword evidence="2" id="KW-0813">Transport</keyword>
<comment type="subcellular location">
    <subcellularLocation>
        <location evidence="1">Cell membrane</location>
        <topology evidence="1">Multi-pass membrane protein</topology>
    </subcellularLocation>
</comment>
<keyword evidence="6 9" id="KW-1133">Transmembrane helix</keyword>
<comment type="similarity">
    <text evidence="8">Belongs to the binding-protein-dependent transport system permease family. LivHM subfamily.</text>
</comment>
<keyword evidence="7 9" id="KW-0472">Membrane</keyword>
<evidence type="ECO:0000256" key="9">
    <source>
        <dbReference type="SAM" id="Phobius"/>
    </source>
</evidence>
<feature type="transmembrane region" description="Helical" evidence="9">
    <location>
        <begin position="229"/>
        <end position="259"/>
    </location>
</feature>
<evidence type="ECO:0000256" key="4">
    <source>
        <dbReference type="ARBA" id="ARBA00022692"/>
    </source>
</evidence>
<dbReference type="Proteomes" id="UP000230161">
    <property type="component" value="Unassembled WGS sequence"/>
</dbReference>
<evidence type="ECO:0000256" key="1">
    <source>
        <dbReference type="ARBA" id="ARBA00004651"/>
    </source>
</evidence>
<feature type="transmembrane region" description="Helical" evidence="9">
    <location>
        <begin position="149"/>
        <end position="168"/>
    </location>
</feature>
<organism evidence="10 11">
    <name type="scientific">Compostimonas suwonensis</name>
    <dbReference type="NCBI Taxonomy" id="1048394"/>
    <lineage>
        <taxon>Bacteria</taxon>
        <taxon>Bacillati</taxon>
        <taxon>Actinomycetota</taxon>
        <taxon>Actinomycetes</taxon>
        <taxon>Micrococcales</taxon>
        <taxon>Microbacteriaceae</taxon>
        <taxon>Compostimonas</taxon>
    </lineage>
</organism>
<dbReference type="PANTHER" id="PTHR11795">
    <property type="entry name" value="BRANCHED-CHAIN AMINO ACID TRANSPORT SYSTEM PERMEASE PROTEIN LIVH"/>
    <property type="match status" value="1"/>
</dbReference>
<proteinExistence type="inferred from homology"/>
<evidence type="ECO:0000256" key="5">
    <source>
        <dbReference type="ARBA" id="ARBA00022970"/>
    </source>
</evidence>
<name>A0A2M9BU65_9MICO</name>
<comment type="caution">
    <text evidence="10">The sequence shown here is derived from an EMBL/GenBank/DDBJ whole genome shotgun (WGS) entry which is preliminary data.</text>
</comment>
<dbReference type="EMBL" id="PGFB01000004">
    <property type="protein sequence ID" value="PJJ61498.1"/>
    <property type="molecule type" value="Genomic_DNA"/>
</dbReference>
<dbReference type="Pfam" id="PF02653">
    <property type="entry name" value="BPD_transp_2"/>
    <property type="match status" value="1"/>
</dbReference>
<dbReference type="InterPro" id="IPR001851">
    <property type="entry name" value="ABC_transp_permease"/>
</dbReference>
<dbReference type="AlphaFoldDB" id="A0A2M9BU65"/>
<feature type="transmembrane region" description="Helical" evidence="9">
    <location>
        <begin position="68"/>
        <end position="91"/>
    </location>
</feature>
<evidence type="ECO:0000256" key="2">
    <source>
        <dbReference type="ARBA" id="ARBA00022448"/>
    </source>
</evidence>
<dbReference type="GO" id="GO:0006865">
    <property type="term" value="P:amino acid transport"/>
    <property type="evidence" value="ECO:0007669"/>
    <property type="project" value="UniProtKB-KW"/>
</dbReference>
<keyword evidence="5" id="KW-0029">Amino-acid transport</keyword>
<evidence type="ECO:0000256" key="3">
    <source>
        <dbReference type="ARBA" id="ARBA00022475"/>
    </source>
</evidence>
<feature type="transmembrane region" description="Helical" evidence="9">
    <location>
        <begin position="42"/>
        <end position="62"/>
    </location>
</feature>
<dbReference type="GO" id="GO:0005886">
    <property type="term" value="C:plasma membrane"/>
    <property type="evidence" value="ECO:0007669"/>
    <property type="project" value="UniProtKB-SubCell"/>
</dbReference>
<dbReference type="InterPro" id="IPR052157">
    <property type="entry name" value="BCAA_transport_permease"/>
</dbReference>
<evidence type="ECO:0000256" key="8">
    <source>
        <dbReference type="ARBA" id="ARBA00037998"/>
    </source>
</evidence>